<proteinExistence type="predicted"/>
<evidence type="ECO:0000256" key="1">
    <source>
        <dbReference type="ARBA" id="ARBA00022475"/>
    </source>
</evidence>
<feature type="domain" description="VWFA" evidence="6">
    <location>
        <begin position="88"/>
        <end position="292"/>
    </location>
</feature>
<keyword evidence="1" id="KW-1003">Cell membrane</keyword>
<sequence>MSGMTFAWPWALLGLLLVPLVVVAYLRQQQARASRRAALAEVGLVAPAPRSPWRRRVPVLLFLLALVVLLVGFARPEATVPQPRREGTVVLAFDVSGSMAATDIAPTRLEAAKAAARGFVQRQPAAVRIGIVAFGATGLVTQQPTSDRASVVAAIDRLSPQGGTALGGGLQTALGAIVGKPVVVPGSDPGGGPEPSGPDLGYHGSAAVVLLTDGENTAQPDPLQVADIASTAGVKVYPIGLGSPAGTVLQIDGFQIATRLDEPLLQQIADRTDGRYFAASDPAALAAVYDAVELEWTVQAEHIEVTALFALAAVLLAVAGAGLSLAWTGRVV</sequence>
<gene>
    <name evidence="7" type="ordered locus">Psed_0413</name>
</gene>
<dbReference type="InterPro" id="IPR024163">
    <property type="entry name" value="Aerotolerance_reg_N"/>
</dbReference>
<dbReference type="Pfam" id="PF07584">
    <property type="entry name" value="BatA"/>
    <property type="match status" value="1"/>
</dbReference>
<keyword evidence="4 5" id="KW-0472">Membrane</keyword>
<keyword evidence="8" id="KW-1185">Reference proteome</keyword>
<keyword evidence="2 5" id="KW-0812">Transmembrane</keyword>
<dbReference type="Pfam" id="PF13519">
    <property type="entry name" value="VWA_2"/>
    <property type="match status" value="1"/>
</dbReference>
<dbReference type="HOGENOM" id="CLU_024570_2_1_11"/>
<dbReference type="InterPro" id="IPR002035">
    <property type="entry name" value="VWF_A"/>
</dbReference>
<accession>F4CKE3</accession>
<dbReference type="InterPro" id="IPR036465">
    <property type="entry name" value="vWFA_dom_sf"/>
</dbReference>
<evidence type="ECO:0000256" key="3">
    <source>
        <dbReference type="ARBA" id="ARBA00022989"/>
    </source>
</evidence>
<reference evidence="7 8" key="1">
    <citation type="journal article" date="2011" name="J. Bacteriol.">
        <title>Genome sequence of the 1,4-dioxane-degrading Pseudonocardia dioxanivorans strain CB1190.</title>
        <authorList>
            <person name="Sales C.M."/>
            <person name="Mahendra S."/>
            <person name="Grostern A."/>
            <person name="Parales R.E."/>
            <person name="Goodwin L.A."/>
            <person name="Woyke T."/>
            <person name="Nolan M."/>
            <person name="Lapidus A."/>
            <person name="Chertkov O."/>
            <person name="Ovchinnikova G."/>
            <person name="Sczyrba A."/>
            <person name="Alvarez-Cohen L."/>
        </authorList>
    </citation>
    <scope>NUCLEOTIDE SEQUENCE [LARGE SCALE GENOMIC DNA]</scope>
    <source>
        <strain evidence="8">ATCC 55486 / DSM 44775 / JCM 13855 / CB1190</strain>
    </source>
</reference>
<evidence type="ECO:0000259" key="6">
    <source>
        <dbReference type="PROSITE" id="PS50234"/>
    </source>
</evidence>
<dbReference type="eggNOG" id="COG2304">
    <property type="taxonomic scope" value="Bacteria"/>
</dbReference>
<dbReference type="Gene3D" id="3.40.50.410">
    <property type="entry name" value="von Willebrand factor, type A domain"/>
    <property type="match status" value="1"/>
</dbReference>
<dbReference type="PROSITE" id="PS50234">
    <property type="entry name" value="VWFA"/>
    <property type="match status" value="1"/>
</dbReference>
<dbReference type="Proteomes" id="UP000007809">
    <property type="component" value="Chromosome"/>
</dbReference>
<dbReference type="AlphaFoldDB" id="F4CKE3"/>
<feature type="transmembrane region" description="Helical" evidence="5">
    <location>
        <begin position="57"/>
        <end position="74"/>
    </location>
</feature>
<evidence type="ECO:0000256" key="4">
    <source>
        <dbReference type="ARBA" id="ARBA00023136"/>
    </source>
</evidence>
<dbReference type="PANTHER" id="PTHR22550:SF5">
    <property type="entry name" value="LEUCINE ZIPPER PROTEIN 4"/>
    <property type="match status" value="1"/>
</dbReference>
<protein>
    <submittedName>
        <fullName evidence="7">von Willebrand factor type A</fullName>
    </submittedName>
</protein>
<dbReference type="SMART" id="SM00327">
    <property type="entry name" value="VWA"/>
    <property type="match status" value="1"/>
</dbReference>
<keyword evidence="3 5" id="KW-1133">Transmembrane helix</keyword>
<evidence type="ECO:0000256" key="5">
    <source>
        <dbReference type="SAM" id="Phobius"/>
    </source>
</evidence>
<evidence type="ECO:0000313" key="8">
    <source>
        <dbReference type="Proteomes" id="UP000007809"/>
    </source>
</evidence>
<dbReference type="SUPFAM" id="SSF53300">
    <property type="entry name" value="vWA-like"/>
    <property type="match status" value="1"/>
</dbReference>
<evidence type="ECO:0000256" key="2">
    <source>
        <dbReference type="ARBA" id="ARBA00022692"/>
    </source>
</evidence>
<feature type="transmembrane region" description="Helical" evidence="5">
    <location>
        <begin position="6"/>
        <end position="26"/>
    </location>
</feature>
<dbReference type="PANTHER" id="PTHR22550">
    <property type="entry name" value="SPORE GERMINATION PROTEIN"/>
    <property type="match status" value="1"/>
</dbReference>
<dbReference type="InterPro" id="IPR050768">
    <property type="entry name" value="UPF0353/GerABKA_families"/>
</dbReference>
<feature type="transmembrane region" description="Helical" evidence="5">
    <location>
        <begin position="307"/>
        <end position="327"/>
    </location>
</feature>
<dbReference type="KEGG" id="pdx:Psed_0413"/>
<name>F4CKE3_PSEUX</name>
<dbReference type="EMBL" id="CP002593">
    <property type="protein sequence ID" value="AEA22683.1"/>
    <property type="molecule type" value="Genomic_DNA"/>
</dbReference>
<dbReference type="STRING" id="675635.Psed_0413"/>
<evidence type="ECO:0000313" key="7">
    <source>
        <dbReference type="EMBL" id="AEA22683.1"/>
    </source>
</evidence>
<organism evidence="7 8">
    <name type="scientific">Pseudonocardia dioxanivorans (strain ATCC 55486 / DSM 44775 / JCM 13855 / CB1190)</name>
    <dbReference type="NCBI Taxonomy" id="675635"/>
    <lineage>
        <taxon>Bacteria</taxon>
        <taxon>Bacillati</taxon>
        <taxon>Actinomycetota</taxon>
        <taxon>Actinomycetes</taxon>
        <taxon>Pseudonocardiales</taxon>
        <taxon>Pseudonocardiaceae</taxon>
        <taxon>Pseudonocardia</taxon>
    </lineage>
</organism>